<dbReference type="HOGENOM" id="CLU_2308138_0_0_1"/>
<feature type="compositionally biased region" description="Polar residues" evidence="1">
    <location>
        <begin position="85"/>
        <end position="105"/>
    </location>
</feature>
<protein>
    <submittedName>
        <fullName evidence="2">Uncharacterized protein</fullName>
    </submittedName>
</protein>
<evidence type="ECO:0000256" key="1">
    <source>
        <dbReference type="SAM" id="MobiDB-lite"/>
    </source>
</evidence>
<proteinExistence type="predicted"/>
<dbReference type="EMBL" id="KN823135">
    <property type="protein sequence ID" value="KIO21542.1"/>
    <property type="molecule type" value="Genomic_DNA"/>
</dbReference>
<sequence>MSAQPRRATTSARQETFLRRMELKNAPIKGHPAPWIFKAAGIGQLVTVPWYFMFYMDYGDQEHVFSEPRRWLQRQKEDFLGTPYKNAQVTPAADQSSKPKSVNTP</sequence>
<dbReference type="OrthoDB" id="192748at2759"/>
<evidence type="ECO:0000313" key="3">
    <source>
        <dbReference type="Proteomes" id="UP000054248"/>
    </source>
</evidence>
<accession>A0A0C3LJF2</accession>
<name>A0A0C3LJF2_9AGAM</name>
<reference evidence="3" key="2">
    <citation type="submission" date="2015-01" db="EMBL/GenBank/DDBJ databases">
        <title>Evolutionary Origins and Diversification of the Mycorrhizal Mutualists.</title>
        <authorList>
            <consortium name="DOE Joint Genome Institute"/>
            <consortium name="Mycorrhizal Genomics Consortium"/>
            <person name="Kohler A."/>
            <person name="Kuo A."/>
            <person name="Nagy L.G."/>
            <person name="Floudas D."/>
            <person name="Copeland A."/>
            <person name="Barry K.W."/>
            <person name="Cichocki N."/>
            <person name="Veneault-Fourrey C."/>
            <person name="LaButti K."/>
            <person name="Lindquist E.A."/>
            <person name="Lipzen A."/>
            <person name="Lundell T."/>
            <person name="Morin E."/>
            <person name="Murat C."/>
            <person name="Riley R."/>
            <person name="Ohm R."/>
            <person name="Sun H."/>
            <person name="Tunlid A."/>
            <person name="Henrissat B."/>
            <person name="Grigoriev I.V."/>
            <person name="Hibbett D.S."/>
            <person name="Martin F."/>
        </authorList>
    </citation>
    <scope>NUCLEOTIDE SEQUENCE [LARGE SCALE GENOMIC DNA]</scope>
    <source>
        <strain evidence="3">MUT 4182</strain>
    </source>
</reference>
<dbReference type="AlphaFoldDB" id="A0A0C3LJF2"/>
<evidence type="ECO:0000313" key="2">
    <source>
        <dbReference type="EMBL" id="KIO21542.1"/>
    </source>
</evidence>
<reference evidence="2 3" key="1">
    <citation type="submission" date="2014-04" db="EMBL/GenBank/DDBJ databases">
        <authorList>
            <consortium name="DOE Joint Genome Institute"/>
            <person name="Kuo A."/>
            <person name="Girlanda M."/>
            <person name="Perotto S."/>
            <person name="Kohler A."/>
            <person name="Nagy L.G."/>
            <person name="Floudas D."/>
            <person name="Copeland A."/>
            <person name="Barry K.W."/>
            <person name="Cichocki N."/>
            <person name="Veneault-Fourrey C."/>
            <person name="LaButti K."/>
            <person name="Lindquist E.A."/>
            <person name="Lipzen A."/>
            <person name="Lundell T."/>
            <person name="Morin E."/>
            <person name="Murat C."/>
            <person name="Sun H."/>
            <person name="Tunlid A."/>
            <person name="Henrissat B."/>
            <person name="Grigoriev I.V."/>
            <person name="Hibbett D.S."/>
            <person name="Martin F."/>
            <person name="Nordberg H.P."/>
            <person name="Cantor M.N."/>
            <person name="Hua S.X."/>
        </authorList>
    </citation>
    <scope>NUCLEOTIDE SEQUENCE [LARGE SCALE GENOMIC DNA]</scope>
    <source>
        <strain evidence="2 3">MUT 4182</strain>
    </source>
</reference>
<gene>
    <name evidence="2" type="ORF">M407DRAFT_28873</name>
</gene>
<organism evidence="2 3">
    <name type="scientific">Tulasnella calospora MUT 4182</name>
    <dbReference type="NCBI Taxonomy" id="1051891"/>
    <lineage>
        <taxon>Eukaryota</taxon>
        <taxon>Fungi</taxon>
        <taxon>Dikarya</taxon>
        <taxon>Basidiomycota</taxon>
        <taxon>Agaricomycotina</taxon>
        <taxon>Agaricomycetes</taxon>
        <taxon>Cantharellales</taxon>
        <taxon>Tulasnellaceae</taxon>
        <taxon>Tulasnella</taxon>
    </lineage>
</organism>
<feature type="region of interest" description="Disordered" evidence="1">
    <location>
        <begin position="82"/>
        <end position="105"/>
    </location>
</feature>
<dbReference type="Proteomes" id="UP000054248">
    <property type="component" value="Unassembled WGS sequence"/>
</dbReference>
<keyword evidence="3" id="KW-1185">Reference proteome</keyword>